<dbReference type="Pfam" id="PF00024">
    <property type="entry name" value="PAN_1"/>
    <property type="match status" value="1"/>
</dbReference>
<dbReference type="Pfam" id="PF14295">
    <property type="entry name" value="PAN_4"/>
    <property type="match status" value="3"/>
</dbReference>
<feature type="domain" description="Apple" evidence="4">
    <location>
        <begin position="487"/>
        <end position="542"/>
    </location>
</feature>
<dbReference type="Gene3D" id="3.50.4.10">
    <property type="entry name" value="Hepatocyte Growth Factor"/>
    <property type="match status" value="4"/>
</dbReference>
<dbReference type="InterPro" id="IPR000177">
    <property type="entry name" value="Apple"/>
</dbReference>
<keyword evidence="1" id="KW-0677">Repeat</keyword>
<feature type="region of interest" description="Disordered" evidence="3">
    <location>
        <begin position="792"/>
        <end position="843"/>
    </location>
</feature>
<dbReference type="SUPFAM" id="SSF57414">
    <property type="entry name" value="Hairpin loop containing domain-like"/>
    <property type="match status" value="1"/>
</dbReference>
<sequence length="895" mass="95775">MAKKVFGKISTMGILALLLIIALVLLWRSRSSAKSSMMREYFNDSVKTYKSFTLDPPGTDRYYAGAQLAVKAASSFTACADECDSNPLCKSFTWVPKDPWKAVPDGPACYLKDRIPPMKDQRVEPSPWSYESFGIFQSGVKTSGLSLGGPMGGNRWNLQNGRVAGSVRVPDNTTLEVSFDITILTTSTTETEILCVADPNGRNVALYFGMKGSKLVIIADLIPAVHMFSLITDDLPVGTPLRCVYTRTGSTLNGLHTCVINGKTKTGTSNNARVGGNLSIYMAGKVYAPADVIIQNLSYLMNGQSVAISQGEGPPGPSLGGPSLGGPSLGGPSLGGPSLGESSSPFQITNMNYDGFDLYVSIPQSVIGSNVVSIYGNARRNYLDSGPNVYPLPMPDMKPNTTNRVTLPQDFITDGRRTITLYYKFNNNTWSEKEYQFILPSLGGPSLGGPSLGGPSFGNLPPPYKSITFDPPGMNRWQPNSWIGSGNPNGSDYKDIATSDFYGCADACDSDPNCKSFAFTPKTSRCYLKNVVMPLVNQTQSDYETFGIIQAGVKTSGPSLGGPSFLGGISLGGPSYASPQGYSMISIAGPSLTPPKIRDPYGSIVFDPPGFDRNRGYDGTPDMADKHSFTSTVRLCADKCDRDPTCKSFVWAKNDPNFDSKPGGCYLKKDVPPLTKAPVEWGLQSGVKGQCPGGLKRTTPINVNTRFDCPRMDRSISKNNLDYKVIPNITSAASCAKECDKDNKCKAMTWHSYNDGTHPANSCILKSGVPMQSYYPDHDGLQSGVKFIPSTAGSSMPSAGRGSSMPSARKGSSMPSAARGSSMGKQKGPSLAKQKGPSLGNVSSMCANLKKTSDSLTNQFNSNKCSKLTNSNKSICADISKKIAANTVDLKNKRC</sequence>
<feature type="compositionally biased region" description="Gly residues" evidence="3">
    <location>
        <begin position="318"/>
        <end position="338"/>
    </location>
</feature>
<evidence type="ECO:0000256" key="1">
    <source>
        <dbReference type="ARBA" id="ARBA00022737"/>
    </source>
</evidence>
<dbReference type="GO" id="GO:0006508">
    <property type="term" value="P:proteolysis"/>
    <property type="evidence" value="ECO:0007669"/>
    <property type="project" value="InterPro"/>
</dbReference>
<evidence type="ECO:0000313" key="5">
    <source>
        <dbReference type="EMBL" id="QHT18277.1"/>
    </source>
</evidence>
<accession>A0A6C0DNU1</accession>
<dbReference type="GO" id="GO:0005576">
    <property type="term" value="C:extracellular region"/>
    <property type="evidence" value="ECO:0007669"/>
    <property type="project" value="InterPro"/>
</dbReference>
<proteinExistence type="predicted"/>
<evidence type="ECO:0000256" key="2">
    <source>
        <dbReference type="ARBA" id="ARBA00023157"/>
    </source>
</evidence>
<protein>
    <recommendedName>
        <fullName evidence="4">Apple domain-containing protein</fullName>
    </recommendedName>
</protein>
<evidence type="ECO:0000259" key="4">
    <source>
        <dbReference type="SMART" id="SM00223"/>
    </source>
</evidence>
<reference evidence="5" key="1">
    <citation type="journal article" date="2020" name="Nature">
        <title>Giant virus diversity and host interactions through global metagenomics.</title>
        <authorList>
            <person name="Schulz F."/>
            <person name="Roux S."/>
            <person name="Paez-Espino D."/>
            <person name="Jungbluth S."/>
            <person name="Walsh D.A."/>
            <person name="Denef V.J."/>
            <person name="McMahon K.D."/>
            <person name="Konstantinidis K.T."/>
            <person name="Eloe-Fadrosh E.A."/>
            <person name="Kyrpides N.C."/>
            <person name="Woyke T."/>
        </authorList>
    </citation>
    <scope>NUCLEOTIDE SEQUENCE</scope>
    <source>
        <strain evidence="5">GVMAG-M-3300023174-46</strain>
    </source>
</reference>
<feature type="domain" description="Apple" evidence="4">
    <location>
        <begin position="611"/>
        <end position="686"/>
    </location>
</feature>
<organism evidence="5">
    <name type="scientific">viral metagenome</name>
    <dbReference type="NCBI Taxonomy" id="1070528"/>
    <lineage>
        <taxon>unclassified sequences</taxon>
        <taxon>metagenomes</taxon>
        <taxon>organismal metagenomes</taxon>
    </lineage>
</organism>
<dbReference type="SMART" id="SM00223">
    <property type="entry name" value="APPLE"/>
    <property type="match status" value="2"/>
</dbReference>
<keyword evidence="2" id="KW-1015">Disulfide bond</keyword>
<dbReference type="AlphaFoldDB" id="A0A6C0DNU1"/>
<evidence type="ECO:0000256" key="3">
    <source>
        <dbReference type="SAM" id="MobiDB-lite"/>
    </source>
</evidence>
<feature type="region of interest" description="Disordered" evidence="3">
    <location>
        <begin position="310"/>
        <end position="341"/>
    </location>
</feature>
<dbReference type="EMBL" id="MN739654">
    <property type="protein sequence ID" value="QHT18277.1"/>
    <property type="molecule type" value="Genomic_DNA"/>
</dbReference>
<dbReference type="InterPro" id="IPR003609">
    <property type="entry name" value="Pan_app"/>
</dbReference>
<name>A0A6C0DNU1_9ZZZZ</name>